<evidence type="ECO:0000313" key="2">
    <source>
        <dbReference type="Proteomes" id="UP000828251"/>
    </source>
</evidence>
<dbReference type="AlphaFoldDB" id="A0A9D3ZTB7"/>
<evidence type="ECO:0000313" key="1">
    <source>
        <dbReference type="EMBL" id="KAH1064240.1"/>
    </source>
</evidence>
<reference evidence="1 2" key="1">
    <citation type="journal article" date="2021" name="Plant Biotechnol. J.">
        <title>Multi-omics assisted identification of the key and species-specific regulatory components of drought-tolerant mechanisms in Gossypium stocksii.</title>
        <authorList>
            <person name="Yu D."/>
            <person name="Ke L."/>
            <person name="Zhang D."/>
            <person name="Wu Y."/>
            <person name="Sun Y."/>
            <person name="Mei J."/>
            <person name="Sun J."/>
            <person name="Sun Y."/>
        </authorList>
    </citation>
    <scope>NUCLEOTIDE SEQUENCE [LARGE SCALE GENOMIC DNA]</scope>
    <source>
        <strain evidence="2">cv. E1</strain>
        <tissue evidence="1">Leaf</tissue>
    </source>
</reference>
<name>A0A9D3ZTB7_9ROSI</name>
<accession>A0A9D3ZTB7</accession>
<comment type="caution">
    <text evidence="1">The sequence shown here is derived from an EMBL/GenBank/DDBJ whole genome shotgun (WGS) entry which is preliminary data.</text>
</comment>
<proteinExistence type="predicted"/>
<organism evidence="1 2">
    <name type="scientific">Gossypium stocksii</name>
    <dbReference type="NCBI Taxonomy" id="47602"/>
    <lineage>
        <taxon>Eukaryota</taxon>
        <taxon>Viridiplantae</taxon>
        <taxon>Streptophyta</taxon>
        <taxon>Embryophyta</taxon>
        <taxon>Tracheophyta</taxon>
        <taxon>Spermatophyta</taxon>
        <taxon>Magnoliopsida</taxon>
        <taxon>eudicotyledons</taxon>
        <taxon>Gunneridae</taxon>
        <taxon>Pentapetalae</taxon>
        <taxon>rosids</taxon>
        <taxon>malvids</taxon>
        <taxon>Malvales</taxon>
        <taxon>Malvaceae</taxon>
        <taxon>Malvoideae</taxon>
        <taxon>Gossypium</taxon>
    </lineage>
</organism>
<dbReference type="Proteomes" id="UP000828251">
    <property type="component" value="Unassembled WGS sequence"/>
</dbReference>
<keyword evidence="2" id="KW-1185">Reference proteome</keyword>
<sequence>MPISNIIYENGSIKTLFTGMDQKIQNAPTWKHFKGKFQKVRPRVNAFPYNIYGGRIMMGWLRDTFLEPGDDSIEVEKIRYAQAYILEILRGYLMPDKLRSLVHMRWLLKLIDFKAGGELS</sequence>
<protein>
    <submittedName>
        <fullName evidence="1">Uncharacterized protein</fullName>
    </submittedName>
</protein>
<dbReference type="EMBL" id="JAIQCV010000009">
    <property type="protein sequence ID" value="KAH1064240.1"/>
    <property type="molecule type" value="Genomic_DNA"/>
</dbReference>
<dbReference type="OrthoDB" id="954865at2759"/>
<gene>
    <name evidence="1" type="ORF">J1N35_029227</name>
</gene>